<dbReference type="eggNOG" id="COG2814">
    <property type="taxonomic scope" value="Bacteria"/>
</dbReference>
<feature type="transmembrane region" description="Helical" evidence="6">
    <location>
        <begin position="147"/>
        <end position="169"/>
    </location>
</feature>
<keyword evidence="3 6" id="KW-0812">Transmembrane</keyword>
<dbReference type="AlphaFoldDB" id="A4CKY5"/>
<dbReference type="EMBL" id="CP001712">
    <property type="protein sequence ID" value="EAR15534.1"/>
    <property type="molecule type" value="Genomic_DNA"/>
</dbReference>
<keyword evidence="4 6" id="KW-1133">Transmembrane helix</keyword>
<feature type="transmembrane region" description="Helical" evidence="6">
    <location>
        <begin position="257"/>
        <end position="275"/>
    </location>
</feature>
<accession>A4CKY5</accession>
<gene>
    <name evidence="8" type="ordered locus">RB2501_14439</name>
</gene>
<comment type="subcellular location">
    <subcellularLocation>
        <location evidence="1">Cell membrane</location>
        <topology evidence="1">Multi-pass membrane protein</topology>
    </subcellularLocation>
</comment>
<dbReference type="PROSITE" id="PS50850">
    <property type="entry name" value="MFS"/>
    <property type="match status" value="1"/>
</dbReference>
<evidence type="ECO:0000259" key="7">
    <source>
        <dbReference type="PROSITE" id="PS50850"/>
    </source>
</evidence>
<dbReference type="PANTHER" id="PTHR43124:SF3">
    <property type="entry name" value="CHLORAMPHENICOL EFFLUX PUMP RV0191"/>
    <property type="match status" value="1"/>
</dbReference>
<sequence length="377" mass="39860">MGAFGIALTEFVIMGILPEVARSLEVTIPEAGHFISAYALGVVLGAPLLTGLIARWPSRKSLVVLMLWFTVFNTLSAFAEGYWSMMVVRFLSGLPHGAFFGIGAVIAARLAPEGKGAQAIAKMFAGFTIANVVGVPLGTFIGNSFHWSFSFLLVGVVGVLTVVSLYNWMPSLSVPREKDELPVSPMKNGKLWALLALTAIGTGGFFAWYSYIAPLLLDVSGHSETTVSYAMVLAGTGMVAGNFIGARMEERLGALRAIFAGLSGMSLMLVLNSFLAPFPVWVLIMCFVVGLVTFTLAAPIQIAIIQASYGSEMLASAMNQSAFNIANAIGAYLAGLPIAFGYGVIAAGQVGAGLAALGALIALGIYTYTRWRHRRGR</sequence>
<dbReference type="SUPFAM" id="SSF103473">
    <property type="entry name" value="MFS general substrate transporter"/>
    <property type="match status" value="1"/>
</dbReference>
<evidence type="ECO:0000256" key="5">
    <source>
        <dbReference type="ARBA" id="ARBA00023136"/>
    </source>
</evidence>
<dbReference type="RefSeq" id="WP_015754850.1">
    <property type="nucleotide sequence ID" value="NC_013222.1"/>
</dbReference>
<protein>
    <submittedName>
        <fullName evidence="8">Putative transmembrane efflux protein</fullName>
    </submittedName>
</protein>
<dbReference type="InterPro" id="IPR011701">
    <property type="entry name" value="MFS"/>
</dbReference>
<dbReference type="KEGG" id="rbi:RB2501_14439"/>
<keyword evidence="9" id="KW-1185">Reference proteome</keyword>
<dbReference type="GO" id="GO:0005886">
    <property type="term" value="C:plasma membrane"/>
    <property type="evidence" value="ECO:0007669"/>
    <property type="project" value="UniProtKB-SubCell"/>
</dbReference>
<feature type="transmembrane region" description="Helical" evidence="6">
    <location>
        <begin position="325"/>
        <end position="345"/>
    </location>
</feature>
<keyword evidence="2" id="KW-1003">Cell membrane</keyword>
<evidence type="ECO:0000256" key="4">
    <source>
        <dbReference type="ARBA" id="ARBA00022989"/>
    </source>
</evidence>
<dbReference type="Gene3D" id="1.20.1250.20">
    <property type="entry name" value="MFS general substrate transporter like domains"/>
    <property type="match status" value="1"/>
</dbReference>
<dbReference type="InterPro" id="IPR020846">
    <property type="entry name" value="MFS_dom"/>
</dbReference>
<name>A4CKY5_ROBBH</name>
<organism evidence="8 9">
    <name type="scientific">Robiginitalea biformata (strain ATCC BAA-864 / DSM 15991 / KCTC 12146 / HTCC2501)</name>
    <dbReference type="NCBI Taxonomy" id="313596"/>
    <lineage>
        <taxon>Bacteria</taxon>
        <taxon>Pseudomonadati</taxon>
        <taxon>Bacteroidota</taxon>
        <taxon>Flavobacteriia</taxon>
        <taxon>Flavobacteriales</taxon>
        <taxon>Flavobacteriaceae</taxon>
        <taxon>Robiginitalea</taxon>
    </lineage>
</organism>
<evidence type="ECO:0000256" key="1">
    <source>
        <dbReference type="ARBA" id="ARBA00004651"/>
    </source>
</evidence>
<keyword evidence="5 6" id="KW-0472">Membrane</keyword>
<evidence type="ECO:0000256" key="6">
    <source>
        <dbReference type="SAM" id="Phobius"/>
    </source>
</evidence>
<feature type="transmembrane region" description="Helical" evidence="6">
    <location>
        <begin position="123"/>
        <end position="141"/>
    </location>
</feature>
<proteinExistence type="predicted"/>
<evidence type="ECO:0000313" key="8">
    <source>
        <dbReference type="EMBL" id="EAR15534.1"/>
    </source>
</evidence>
<dbReference type="PRINTS" id="PR01035">
    <property type="entry name" value="TCRTETA"/>
</dbReference>
<dbReference type="InterPro" id="IPR036259">
    <property type="entry name" value="MFS_trans_sf"/>
</dbReference>
<feature type="transmembrane region" description="Helical" evidence="6">
    <location>
        <begin position="281"/>
        <end position="304"/>
    </location>
</feature>
<dbReference type="Pfam" id="PF07690">
    <property type="entry name" value="MFS_1"/>
    <property type="match status" value="1"/>
</dbReference>
<evidence type="ECO:0000256" key="2">
    <source>
        <dbReference type="ARBA" id="ARBA00022475"/>
    </source>
</evidence>
<dbReference type="OrthoDB" id="9788453at2"/>
<feature type="transmembrane region" description="Helical" evidence="6">
    <location>
        <begin position="33"/>
        <end position="54"/>
    </location>
</feature>
<dbReference type="HOGENOM" id="CLU_001265_61_2_10"/>
<feature type="domain" description="Major facilitator superfamily (MFS) profile" evidence="7">
    <location>
        <begin position="1"/>
        <end position="370"/>
    </location>
</feature>
<dbReference type="GO" id="GO:0022857">
    <property type="term" value="F:transmembrane transporter activity"/>
    <property type="evidence" value="ECO:0007669"/>
    <property type="project" value="InterPro"/>
</dbReference>
<feature type="transmembrane region" description="Helical" evidence="6">
    <location>
        <begin position="91"/>
        <end position="111"/>
    </location>
</feature>
<feature type="transmembrane region" description="Helical" evidence="6">
    <location>
        <begin position="226"/>
        <end position="245"/>
    </location>
</feature>
<dbReference type="STRING" id="313596.RB2501_14439"/>
<evidence type="ECO:0000313" key="9">
    <source>
        <dbReference type="Proteomes" id="UP000009049"/>
    </source>
</evidence>
<dbReference type="CDD" id="cd17324">
    <property type="entry name" value="MFS_NepI_like"/>
    <property type="match status" value="1"/>
</dbReference>
<feature type="transmembrane region" description="Helical" evidence="6">
    <location>
        <begin position="190"/>
        <end position="211"/>
    </location>
</feature>
<feature type="transmembrane region" description="Helical" evidence="6">
    <location>
        <begin position="61"/>
        <end position="79"/>
    </location>
</feature>
<dbReference type="InterPro" id="IPR001958">
    <property type="entry name" value="Tet-R_TetA/multi-R_MdtG-like"/>
</dbReference>
<dbReference type="Proteomes" id="UP000009049">
    <property type="component" value="Chromosome"/>
</dbReference>
<dbReference type="PANTHER" id="PTHR43124">
    <property type="entry name" value="PURINE EFFLUX PUMP PBUE"/>
    <property type="match status" value="1"/>
</dbReference>
<evidence type="ECO:0000256" key="3">
    <source>
        <dbReference type="ARBA" id="ARBA00022692"/>
    </source>
</evidence>
<dbReference type="InterPro" id="IPR050189">
    <property type="entry name" value="MFS_Efflux_Transporters"/>
</dbReference>
<reference evidence="8 9" key="1">
    <citation type="journal article" date="2009" name="J. Bacteriol.">
        <title>Complete genome sequence of Robiginitalea biformata HTCC2501.</title>
        <authorList>
            <person name="Oh H.M."/>
            <person name="Giovannoni S.J."/>
            <person name="Lee K."/>
            <person name="Ferriera S."/>
            <person name="Johnson J."/>
            <person name="Cho J.C."/>
        </authorList>
    </citation>
    <scope>NUCLEOTIDE SEQUENCE [LARGE SCALE GENOMIC DNA]</scope>
    <source>
        <strain evidence="9">ATCC BAA-864 / HTCC2501 / KCTC 12146</strain>
    </source>
</reference>
<feature type="transmembrane region" description="Helical" evidence="6">
    <location>
        <begin position="351"/>
        <end position="369"/>
    </location>
</feature>